<comment type="caution">
    <text evidence="6">The sequence shown here is derived from an EMBL/GenBank/DDBJ whole genome shotgun (WGS) entry which is preliminary data.</text>
</comment>
<name>A0A853DIF8_9MICO</name>
<feature type="region of interest" description="Disordered" evidence="4">
    <location>
        <begin position="1"/>
        <end position="33"/>
    </location>
</feature>
<comment type="similarity">
    <text evidence="1">Belongs to the methyltransferase superfamily.</text>
</comment>
<evidence type="ECO:0000256" key="3">
    <source>
        <dbReference type="ARBA" id="ARBA00022679"/>
    </source>
</evidence>
<dbReference type="InterPro" id="IPR020596">
    <property type="entry name" value="rRNA_Ade_Mease_Trfase_CS"/>
</dbReference>
<evidence type="ECO:0000313" key="7">
    <source>
        <dbReference type="Proteomes" id="UP000571817"/>
    </source>
</evidence>
<gene>
    <name evidence="6" type="ORF">HNR15_003586</name>
</gene>
<evidence type="ECO:0000256" key="1">
    <source>
        <dbReference type="ARBA" id="ARBA00008361"/>
    </source>
</evidence>
<dbReference type="Gene3D" id="3.40.50.150">
    <property type="entry name" value="Vaccinia Virus protein VP39"/>
    <property type="match status" value="1"/>
</dbReference>
<sequence length="255" mass="28026">MSASDATTPPDRAKAFGLAAEEYDRSRPSPPRSALQWMLTGKERLVLDLGAGTGQISRELSGRTGLEVVAVEPDHAMRVVLTRRCPDVRVLDGTAEHIPLDDGSVDAVLVGSAWHWFDPVLAVPEVARVLRVGGRLAVVGSSPDLSHAWVAAMFGDRRGEHEAVNRHHYIDIDLPAPFGPLERYDTEFTQTLTPEGVQALFATSSRHLAGSDDEKAQLDESVQHALDEQFDDPIEIQLPMRARCWRSQRLRGEPA</sequence>
<keyword evidence="6" id="KW-0830">Ubiquinone</keyword>
<organism evidence="6 7">
    <name type="scientific">Allobranchiibius huperziae</name>
    <dbReference type="NCBI Taxonomy" id="1874116"/>
    <lineage>
        <taxon>Bacteria</taxon>
        <taxon>Bacillati</taxon>
        <taxon>Actinomycetota</taxon>
        <taxon>Actinomycetes</taxon>
        <taxon>Micrococcales</taxon>
        <taxon>Dermacoccaceae</taxon>
        <taxon>Allobranchiibius</taxon>
    </lineage>
</organism>
<accession>A0A853DIF8</accession>
<dbReference type="CDD" id="cd02440">
    <property type="entry name" value="AdoMet_MTases"/>
    <property type="match status" value="1"/>
</dbReference>
<keyword evidence="2 6" id="KW-0489">Methyltransferase</keyword>
<dbReference type="EMBL" id="JACCFW010000003">
    <property type="protein sequence ID" value="NYJ76568.1"/>
    <property type="molecule type" value="Genomic_DNA"/>
</dbReference>
<dbReference type="PANTHER" id="PTHR44942:SF4">
    <property type="entry name" value="METHYLTRANSFERASE TYPE 11 DOMAIN-CONTAINING PROTEIN"/>
    <property type="match status" value="1"/>
</dbReference>
<dbReference type="PANTHER" id="PTHR44942">
    <property type="entry name" value="METHYLTRANSF_11 DOMAIN-CONTAINING PROTEIN"/>
    <property type="match status" value="1"/>
</dbReference>
<reference evidence="6 7" key="1">
    <citation type="submission" date="2020-07" db="EMBL/GenBank/DDBJ databases">
        <title>Sequencing the genomes of 1000 actinobacteria strains.</title>
        <authorList>
            <person name="Klenk H.-P."/>
        </authorList>
    </citation>
    <scope>NUCLEOTIDE SEQUENCE [LARGE SCALE GENOMIC DNA]</scope>
    <source>
        <strain evidence="6 7">DSM 29531</strain>
    </source>
</reference>
<dbReference type="InterPro" id="IPR029063">
    <property type="entry name" value="SAM-dependent_MTases_sf"/>
</dbReference>
<dbReference type="Pfam" id="PF08241">
    <property type="entry name" value="Methyltransf_11"/>
    <property type="match status" value="1"/>
</dbReference>
<dbReference type="RefSeq" id="WP_179483957.1">
    <property type="nucleotide sequence ID" value="NZ_JACCFW010000003.1"/>
</dbReference>
<dbReference type="Proteomes" id="UP000571817">
    <property type="component" value="Unassembled WGS sequence"/>
</dbReference>
<dbReference type="AlphaFoldDB" id="A0A853DIF8"/>
<dbReference type="SUPFAM" id="SSF53335">
    <property type="entry name" value="S-adenosyl-L-methionine-dependent methyltransferases"/>
    <property type="match status" value="1"/>
</dbReference>
<protein>
    <submittedName>
        <fullName evidence="6">Ubiquinone/menaquinone biosynthesis C-methylase UbiE</fullName>
    </submittedName>
</protein>
<keyword evidence="7" id="KW-1185">Reference proteome</keyword>
<evidence type="ECO:0000259" key="5">
    <source>
        <dbReference type="Pfam" id="PF08241"/>
    </source>
</evidence>
<proteinExistence type="inferred from homology"/>
<evidence type="ECO:0000256" key="2">
    <source>
        <dbReference type="ARBA" id="ARBA00022603"/>
    </source>
</evidence>
<dbReference type="InterPro" id="IPR013216">
    <property type="entry name" value="Methyltransf_11"/>
</dbReference>
<keyword evidence="3" id="KW-0808">Transferase</keyword>
<evidence type="ECO:0000256" key="4">
    <source>
        <dbReference type="SAM" id="MobiDB-lite"/>
    </source>
</evidence>
<dbReference type="PROSITE" id="PS01131">
    <property type="entry name" value="RRNA_A_DIMETH"/>
    <property type="match status" value="1"/>
</dbReference>
<dbReference type="GO" id="GO:0000179">
    <property type="term" value="F:rRNA (adenine-N6,N6-)-dimethyltransferase activity"/>
    <property type="evidence" value="ECO:0007669"/>
    <property type="project" value="InterPro"/>
</dbReference>
<evidence type="ECO:0000313" key="6">
    <source>
        <dbReference type="EMBL" id="NYJ76568.1"/>
    </source>
</evidence>
<dbReference type="InterPro" id="IPR051052">
    <property type="entry name" value="Diverse_substrate_MTase"/>
</dbReference>
<feature type="domain" description="Methyltransferase type 11" evidence="5">
    <location>
        <begin position="47"/>
        <end position="137"/>
    </location>
</feature>